<gene>
    <name evidence="10" type="ORF">ALEPTO_LOCUS6808</name>
</gene>
<evidence type="ECO:0000256" key="5">
    <source>
        <dbReference type="ARBA" id="ARBA00023056"/>
    </source>
</evidence>
<dbReference type="PANTHER" id="PTHR10176:SF3">
    <property type="entry name" value="GLYCOGEN [STARCH] SYNTHASE"/>
    <property type="match status" value="1"/>
</dbReference>
<dbReference type="FunFam" id="3.40.50.2000:FF:000014">
    <property type="entry name" value="Glycogen [starch] synthase"/>
    <property type="match status" value="1"/>
</dbReference>
<dbReference type="AlphaFoldDB" id="A0A9N9G1H2"/>
<evidence type="ECO:0000256" key="6">
    <source>
        <dbReference type="ARBA" id="ARBA00043883"/>
    </source>
</evidence>
<comment type="similarity">
    <text evidence="2 8">Belongs to the glycosyltransferase 3 family.</text>
</comment>
<dbReference type="EC" id="2.4.1.11" evidence="8"/>
<feature type="region of interest" description="Disordered" evidence="9">
    <location>
        <begin position="647"/>
        <end position="669"/>
    </location>
</feature>
<dbReference type="Pfam" id="PF05693">
    <property type="entry name" value="Glycogen_syn"/>
    <property type="match status" value="1"/>
</dbReference>
<keyword evidence="11" id="KW-1185">Reference proteome</keyword>
<dbReference type="FunFam" id="3.40.50.2000:FF:000045">
    <property type="entry name" value="Glycogen [starch] synthase"/>
    <property type="match status" value="1"/>
</dbReference>
<comment type="function">
    <text evidence="6">Glycogen synthase participates in the glycogen biosynthetic process along with glycogenin and glycogen branching enzyme. Extends the primer composed of a few glucose units formed by glycogenin by adding new glucose units to it. In this context, glycogen synthase transfers the glycosyl residue from UDP-Glc to the non-reducing end of alpha-1,4-glucan.</text>
</comment>
<feature type="region of interest" description="Disordered" evidence="9">
    <location>
        <begin position="606"/>
        <end position="631"/>
    </location>
</feature>
<dbReference type="EMBL" id="CAJVPS010002535">
    <property type="protein sequence ID" value="CAG8570914.1"/>
    <property type="molecule type" value="Genomic_DNA"/>
</dbReference>
<keyword evidence="3 8" id="KW-0328">Glycosyltransferase</keyword>
<comment type="function">
    <text evidence="8">Transfers the glycosyl residue from UDP-Glc to the non-reducing end of alpha-1,4-glucan.</text>
</comment>
<evidence type="ECO:0000256" key="8">
    <source>
        <dbReference type="RuleBase" id="RU363104"/>
    </source>
</evidence>
<evidence type="ECO:0000256" key="1">
    <source>
        <dbReference type="ARBA" id="ARBA00004964"/>
    </source>
</evidence>
<dbReference type="Gene3D" id="6.10.260.10">
    <property type="match status" value="1"/>
</dbReference>
<dbReference type="GO" id="GO:0004373">
    <property type="term" value="F:alpha-1,4-glucan glucosyltransferase (UDP-glucose donor) activity"/>
    <property type="evidence" value="ECO:0007669"/>
    <property type="project" value="UniProtKB-EC"/>
</dbReference>
<evidence type="ECO:0000256" key="2">
    <source>
        <dbReference type="ARBA" id="ARBA00010686"/>
    </source>
</evidence>
<comment type="catalytic activity">
    <reaction evidence="7">
        <text>[(1-&gt;4)-alpha-D-glucosyl](n) + UDP-alpha-D-glucose = [(1-&gt;4)-alpha-D-glucosyl](n+1) + UDP + H(+)</text>
        <dbReference type="Rhea" id="RHEA:18549"/>
        <dbReference type="Rhea" id="RHEA-COMP:9584"/>
        <dbReference type="Rhea" id="RHEA-COMP:9587"/>
        <dbReference type="ChEBI" id="CHEBI:15378"/>
        <dbReference type="ChEBI" id="CHEBI:15444"/>
        <dbReference type="ChEBI" id="CHEBI:58223"/>
        <dbReference type="ChEBI" id="CHEBI:58885"/>
        <dbReference type="EC" id="2.4.1.11"/>
    </reaction>
    <physiologicalReaction direction="left-to-right" evidence="7">
        <dbReference type="Rhea" id="RHEA:18550"/>
    </physiologicalReaction>
</comment>
<dbReference type="Gene3D" id="3.40.50.2000">
    <property type="entry name" value="Glycogen Phosphorylase B"/>
    <property type="match status" value="2"/>
</dbReference>
<proteinExistence type="inferred from homology"/>
<accession>A0A9N9G1H2</accession>
<name>A0A9N9G1H2_9GLOM</name>
<dbReference type="PANTHER" id="PTHR10176">
    <property type="entry name" value="GLYCOGEN SYNTHASE"/>
    <property type="match status" value="1"/>
</dbReference>
<evidence type="ECO:0000256" key="7">
    <source>
        <dbReference type="ARBA" id="ARBA00047345"/>
    </source>
</evidence>
<dbReference type="GO" id="GO:0005737">
    <property type="term" value="C:cytoplasm"/>
    <property type="evidence" value="ECO:0007669"/>
    <property type="project" value="TreeGrafter"/>
</dbReference>
<dbReference type="InterPro" id="IPR008631">
    <property type="entry name" value="Glycogen_synth"/>
</dbReference>
<comment type="pathway">
    <text evidence="1 8">Glycan biosynthesis; glycogen biosynthesis.</text>
</comment>
<evidence type="ECO:0000256" key="3">
    <source>
        <dbReference type="ARBA" id="ARBA00022676"/>
    </source>
</evidence>
<sequence>MPHRDVHNPLLFEIAWEVANKVGGIYTVIKTKAPVTCQEYGDRFTLIGPLSYKTAAAEVEPEEPTTPHVREVLEGMASQGVRYMYGRWLIEGAPRVLLFDTQSVLDRMDDWKGDLWNVANIPSPPNDTETNEAILFAIIAHFHEWLAGIAIPLIRKRHIDVSTIFTTHATLLGRYLCAGSVDFYNNIQNFIVDEEAGKRGIYHRYCVERAASHCSDVFTTVSDITAYEAEHLLKRKPDGILPNGINVIKFSAMHEFQNLHAVNKQKIHNFVRGHFYGYYDFDLDNTLYFFTAGRYEYRNKGVDMFIESLARLNDRLKACNSPMTVVAFIIMPAATHSFTVEALKGQAVTKSLQETVKDITDKIGQRIFEKAARYTGGDITGAVIDPSELLSAEEKVLLKRRVIALKRSSLPPIVTHNMADDSNDPILNQLRRLQLFNNPSDRVKVIFHPEFLNSNNPLIGMDYDDFVRGCHLGVFPSYYEPWGYTPAECTVMGLPSISTNLSGFGCYMDETIENPADYGIYIVDRRMKSVEESIQQLANYMLTFAQKTRRQRINQRNRTERLSDLLDWKIMGMEYVRARKLALHRTYPDSFSGHDLSDLHNSKVKLPKPLSAPGSPRIRGNGGYSNTDQITNGVADMSFNLNNDEEDEYPFPLPLRRRSSASEGDLKRL</sequence>
<organism evidence="10 11">
    <name type="scientific">Ambispora leptoticha</name>
    <dbReference type="NCBI Taxonomy" id="144679"/>
    <lineage>
        <taxon>Eukaryota</taxon>
        <taxon>Fungi</taxon>
        <taxon>Fungi incertae sedis</taxon>
        <taxon>Mucoromycota</taxon>
        <taxon>Glomeromycotina</taxon>
        <taxon>Glomeromycetes</taxon>
        <taxon>Archaeosporales</taxon>
        <taxon>Ambisporaceae</taxon>
        <taxon>Ambispora</taxon>
    </lineage>
</organism>
<evidence type="ECO:0000256" key="9">
    <source>
        <dbReference type="SAM" id="MobiDB-lite"/>
    </source>
</evidence>
<evidence type="ECO:0000313" key="10">
    <source>
        <dbReference type="EMBL" id="CAG8570914.1"/>
    </source>
</evidence>
<dbReference type="Proteomes" id="UP000789508">
    <property type="component" value="Unassembled WGS sequence"/>
</dbReference>
<dbReference type="GO" id="GO:0005978">
    <property type="term" value="P:glycogen biosynthetic process"/>
    <property type="evidence" value="ECO:0007669"/>
    <property type="project" value="UniProtKB-KW"/>
</dbReference>
<comment type="caution">
    <text evidence="10">The sequence shown here is derived from an EMBL/GenBank/DDBJ whole genome shotgun (WGS) entry which is preliminary data.</text>
</comment>
<evidence type="ECO:0000256" key="4">
    <source>
        <dbReference type="ARBA" id="ARBA00022679"/>
    </source>
</evidence>
<reference evidence="10" key="1">
    <citation type="submission" date="2021-06" db="EMBL/GenBank/DDBJ databases">
        <authorList>
            <person name="Kallberg Y."/>
            <person name="Tangrot J."/>
            <person name="Rosling A."/>
        </authorList>
    </citation>
    <scope>NUCLEOTIDE SEQUENCE</scope>
    <source>
        <strain evidence="10">FL130A</strain>
    </source>
</reference>
<keyword evidence="5 8" id="KW-0320">Glycogen biosynthesis</keyword>
<protein>
    <recommendedName>
        <fullName evidence="8">Glycogen [starch] synthase</fullName>
        <ecNumber evidence="8">2.4.1.11</ecNumber>
    </recommendedName>
</protein>
<keyword evidence="4 8" id="KW-0808">Transferase</keyword>
<dbReference type="OrthoDB" id="6335297at2759"/>
<evidence type="ECO:0000313" key="11">
    <source>
        <dbReference type="Proteomes" id="UP000789508"/>
    </source>
</evidence>
<dbReference type="SUPFAM" id="SSF53756">
    <property type="entry name" value="UDP-Glycosyltransferase/glycogen phosphorylase"/>
    <property type="match status" value="1"/>
</dbReference>